<dbReference type="EMBL" id="VSSQ01046590">
    <property type="protein sequence ID" value="MPN00553.1"/>
    <property type="molecule type" value="Genomic_DNA"/>
</dbReference>
<evidence type="ECO:0000313" key="1">
    <source>
        <dbReference type="EMBL" id="MPN00553.1"/>
    </source>
</evidence>
<accession>A0A645EIZ7</accession>
<dbReference type="AlphaFoldDB" id="A0A645EIZ7"/>
<protein>
    <submittedName>
        <fullName evidence="1">Uncharacterized protein</fullName>
    </submittedName>
</protein>
<proteinExistence type="predicted"/>
<organism evidence="1">
    <name type="scientific">bioreactor metagenome</name>
    <dbReference type="NCBI Taxonomy" id="1076179"/>
    <lineage>
        <taxon>unclassified sequences</taxon>
        <taxon>metagenomes</taxon>
        <taxon>ecological metagenomes</taxon>
    </lineage>
</organism>
<gene>
    <name evidence="1" type="ORF">SDC9_147749</name>
</gene>
<name>A0A645EIZ7_9ZZZZ</name>
<reference evidence="1" key="1">
    <citation type="submission" date="2019-08" db="EMBL/GenBank/DDBJ databases">
        <authorList>
            <person name="Kucharzyk K."/>
            <person name="Murdoch R.W."/>
            <person name="Higgins S."/>
            <person name="Loffler F."/>
        </authorList>
    </citation>
    <scope>NUCLEOTIDE SEQUENCE</scope>
</reference>
<sequence>MLEKLEDSVEIAAGIFYSGDAGNLRELSHRVRSHGNIGARGDVVEDHGDGDRPGEGFVMGDEFLLGEGGEIGSDDRESVGPDLFALPGEAHRIRRSGAARSGIDGKASVVLFHGDFEHPQLFSLAQGIKLAVRPEDEEAVNSRRDLAADLVPELFFIDALVRVHGSDQCRYDSVNINHGLLSIQYGLARCRKVLYGSSFR</sequence>
<comment type="caution">
    <text evidence="1">The sequence shown here is derived from an EMBL/GenBank/DDBJ whole genome shotgun (WGS) entry which is preliminary data.</text>
</comment>